<dbReference type="EMBL" id="LSMT01000313">
    <property type="protein sequence ID" value="PFX20551.1"/>
    <property type="molecule type" value="Genomic_DNA"/>
</dbReference>
<name>A0A2B4RSH2_STYPI</name>
<proteinExistence type="predicted"/>
<comment type="caution">
    <text evidence="1">The sequence shown here is derived from an EMBL/GenBank/DDBJ whole genome shotgun (WGS) entry which is preliminary data.</text>
</comment>
<reference evidence="2" key="1">
    <citation type="journal article" date="2017" name="bioRxiv">
        <title>Comparative analysis of the genomes of Stylophora pistillata and Acropora digitifera provides evidence for extensive differences between species of corals.</title>
        <authorList>
            <person name="Voolstra C.R."/>
            <person name="Li Y."/>
            <person name="Liew Y.J."/>
            <person name="Baumgarten S."/>
            <person name="Zoccola D."/>
            <person name="Flot J.-F."/>
            <person name="Tambutte S."/>
            <person name="Allemand D."/>
            <person name="Aranda M."/>
        </authorList>
    </citation>
    <scope>NUCLEOTIDE SEQUENCE [LARGE SCALE GENOMIC DNA]</scope>
</reference>
<accession>A0A2B4RSH2</accession>
<organism evidence="1 2">
    <name type="scientific">Stylophora pistillata</name>
    <name type="common">Smooth cauliflower coral</name>
    <dbReference type="NCBI Taxonomy" id="50429"/>
    <lineage>
        <taxon>Eukaryota</taxon>
        <taxon>Metazoa</taxon>
        <taxon>Cnidaria</taxon>
        <taxon>Anthozoa</taxon>
        <taxon>Hexacorallia</taxon>
        <taxon>Scleractinia</taxon>
        <taxon>Astrocoeniina</taxon>
        <taxon>Pocilloporidae</taxon>
        <taxon>Stylophora</taxon>
    </lineage>
</organism>
<keyword evidence="2" id="KW-1185">Reference proteome</keyword>
<evidence type="ECO:0000313" key="1">
    <source>
        <dbReference type="EMBL" id="PFX20551.1"/>
    </source>
</evidence>
<protein>
    <submittedName>
        <fullName evidence="1">Uncharacterized protein</fullName>
    </submittedName>
</protein>
<evidence type="ECO:0000313" key="2">
    <source>
        <dbReference type="Proteomes" id="UP000225706"/>
    </source>
</evidence>
<sequence>MEVPSPAGLGAGDVNFPRTRLLCDGCPPLGWDGWVTGPPLIPVFTTLKGLSCLNIDVCLSDCKTVNAAGTTVCIVGGAVGLWTRSAAAISFGVVGAALIMKSTFIDTVKHSAYIEEAKKIPRKLIISSLGIPHVAREAATFLERAVWKSGVEAAVQGGAEAKAGTQAAAYAAHDVAQVSAKTSTQSLAKNGVQVADDVAQVSAKTSTQSLAKNGAQVADDAAQVSAKSSTQSLAKNGAQAADDTVKGGWKIFGKSQTDWILALDTAFLVWDVIDLGFTIHDLVQNKGSEKAKDLREMAKEIEDTFIH</sequence>
<gene>
    <name evidence="1" type="ORF">AWC38_SpisGene15006</name>
</gene>
<dbReference type="Proteomes" id="UP000225706">
    <property type="component" value="Unassembled WGS sequence"/>
</dbReference>
<dbReference type="OrthoDB" id="5985915at2759"/>
<dbReference type="AlphaFoldDB" id="A0A2B4RSH2"/>